<dbReference type="Pfam" id="PF23569">
    <property type="entry name" value="NBD_SMAX1"/>
    <property type="match status" value="1"/>
</dbReference>
<feature type="domain" description="Clp R" evidence="5">
    <location>
        <begin position="8"/>
        <end position="181"/>
    </location>
</feature>
<dbReference type="InterPro" id="IPR058954">
    <property type="entry name" value="AAA_lid_SMAX1"/>
</dbReference>
<evidence type="ECO:0000313" key="6">
    <source>
        <dbReference type="EMBL" id="GER35480.1"/>
    </source>
</evidence>
<comment type="similarity">
    <text evidence="1">Belongs to the ClpA/ClpB family.</text>
</comment>
<evidence type="ECO:0000256" key="4">
    <source>
        <dbReference type="SAM" id="MobiDB-lite"/>
    </source>
</evidence>
<evidence type="ECO:0000259" key="5">
    <source>
        <dbReference type="PROSITE" id="PS51903"/>
    </source>
</evidence>
<dbReference type="EMBL" id="BKCP01004961">
    <property type="protein sequence ID" value="GER35480.1"/>
    <property type="molecule type" value="Genomic_DNA"/>
</dbReference>
<dbReference type="PROSITE" id="PS51903">
    <property type="entry name" value="CLP_R"/>
    <property type="match status" value="1"/>
</dbReference>
<proteinExistence type="inferred from homology"/>
<gene>
    <name evidence="6" type="ORF">STAS_11746</name>
</gene>
<dbReference type="InterPro" id="IPR036628">
    <property type="entry name" value="Clp_N_dom_sf"/>
</dbReference>
<evidence type="ECO:0000256" key="1">
    <source>
        <dbReference type="ARBA" id="ARBA00008675"/>
    </source>
</evidence>
<organism evidence="6 7">
    <name type="scientific">Striga asiatica</name>
    <name type="common">Asiatic witchweed</name>
    <name type="synonym">Buchnera asiatica</name>
    <dbReference type="NCBI Taxonomy" id="4170"/>
    <lineage>
        <taxon>Eukaryota</taxon>
        <taxon>Viridiplantae</taxon>
        <taxon>Streptophyta</taxon>
        <taxon>Embryophyta</taxon>
        <taxon>Tracheophyta</taxon>
        <taxon>Spermatophyta</taxon>
        <taxon>Magnoliopsida</taxon>
        <taxon>eudicotyledons</taxon>
        <taxon>Gunneridae</taxon>
        <taxon>Pentapetalae</taxon>
        <taxon>asterids</taxon>
        <taxon>lamiids</taxon>
        <taxon>Lamiales</taxon>
        <taxon>Orobanchaceae</taxon>
        <taxon>Buchnereae</taxon>
        <taxon>Striga</taxon>
    </lineage>
</organism>
<dbReference type="Pfam" id="PF02861">
    <property type="entry name" value="Clp_N"/>
    <property type="match status" value="1"/>
</dbReference>
<dbReference type="InterPro" id="IPR027417">
    <property type="entry name" value="P-loop_NTPase"/>
</dbReference>
<dbReference type="Gene3D" id="3.40.50.300">
    <property type="entry name" value="P-loop containing nucleotide triphosphate hydrolases"/>
    <property type="match status" value="1"/>
</dbReference>
<feature type="region of interest" description="Disordered" evidence="4">
    <location>
        <begin position="872"/>
        <end position="891"/>
    </location>
</feature>
<dbReference type="Gene3D" id="1.10.1780.10">
    <property type="entry name" value="Clp, N-terminal domain"/>
    <property type="match status" value="1"/>
</dbReference>
<dbReference type="InterPro" id="IPR058680">
    <property type="entry name" value="NBD_SMAX1-like"/>
</dbReference>
<evidence type="ECO:0000256" key="2">
    <source>
        <dbReference type="ARBA" id="ARBA00022737"/>
    </source>
</evidence>
<keyword evidence="6" id="KW-0378">Hydrolase</keyword>
<sequence>MPTPVDVARQCLAESAAAVLDDAVAVAKRRSHAQTTSLHIVSALLALPSSILREACSRIRSSACSPRLQFRALELSVGVALDRVSVSKSGGGDEPPVSNSLMAAIKRSQANQRRHPETFHLYQHQLGSDPQTPPSISGVKVEMKHFVLSILDDPTVSRVLGDGGFRTQEVKMAIVNPLTTSRFSSSATGYRPPPLFAGISSSNLDPSISFPFSQLVAATERAADGNSRRIAEILVKSSRKNPLLVGVHASDAHRVFVDCLKKGGSGVLPREIDGLNLVSIEHEITGCSKAAEGLEEEIMRLKFKQVDEMVKECQGPGIIVNCGDLKVFVDVGSASVVSYMLSELKRLVMSHGRKLWLIGFLAGDGDYKKLLERFPSIEMDLDLHLLPITSASISENSFKSSLLRSFVPLGGFFSMPSENEGLSTSAPKTSGLCNLCNEKYEREVADVSKGISTSSLAAKESGSLPSWLQVAESKTSEKSLTAEAKEDKSVLDARVMASKRKWSDICRRIHSSSTFQKEISQAMPSNTSSSPSFQSFFMHNNAASVGSLLSGRPVTNFVTQPGAELSRPILPRERVNEQANLTMRGLELNNLHHSSPSVTTNLRLGAMYDSSTKENTKKLDDTLSVHQISQSSPSWTYHFEKKSDSKDQKHTWAALAEKVYWQSEAVKTISRAVSRCRVENGNGNVWLSLLGPDRVGKRKIASGVAEIVFGRKENLISVDLNSRDLVSPVSSVFDFHNSNHQKLKLGRKMIVDYLAEELSKHPHLVVLLENVERADFLVRDSLCRAIKTGKFPNSHGREIIINNNIFLLASPVLKAAEGPFSDKSACEFPEDKILEARNLHMQILVGPHDPICGRTHSSSTMNVSIAPSKILSKRKSSNLHHDSTSGHLSKRSYCRSPRSFIDLNLPVEDSEEDRENFASNDEDDGSLEELLEHVDENATFKPFDFDSLVREILTDIDARLKKAVGPTVLLKIDREVLLQILAASWLADGEKNMLGDWLENVLCPGLEEARQRYCGRAHIRDVVMKLVPCDDGRVVEEAWAEGLCLPARINID</sequence>
<dbReference type="AlphaFoldDB" id="A0A5A7PRP9"/>
<dbReference type="Pfam" id="PF26587">
    <property type="entry name" value="AAA_lid_SMAX1"/>
    <property type="match status" value="1"/>
</dbReference>
<dbReference type="OrthoDB" id="1723324at2759"/>
<reference evidence="7" key="1">
    <citation type="journal article" date="2019" name="Curr. Biol.">
        <title>Genome Sequence of Striga asiatica Provides Insight into the Evolution of Plant Parasitism.</title>
        <authorList>
            <person name="Yoshida S."/>
            <person name="Kim S."/>
            <person name="Wafula E.K."/>
            <person name="Tanskanen J."/>
            <person name="Kim Y.M."/>
            <person name="Honaas L."/>
            <person name="Yang Z."/>
            <person name="Spallek T."/>
            <person name="Conn C.E."/>
            <person name="Ichihashi Y."/>
            <person name="Cheong K."/>
            <person name="Cui S."/>
            <person name="Der J.P."/>
            <person name="Gundlach H."/>
            <person name="Jiao Y."/>
            <person name="Hori C."/>
            <person name="Ishida J.K."/>
            <person name="Kasahara H."/>
            <person name="Kiba T."/>
            <person name="Kim M.S."/>
            <person name="Koo N."/>
            <person name="Laohavisit A."/>
            <person name="Lee Y.H."/>
            <person name="Lumba S."/>
            <person name="McCourt P."/>
            <person name="Mortimer J.C."/>
            <person name="Mutuku J.M."/>
            <person name="Nomura T."/>
            <person name="Sasaki-Sekimoto Y."/>
            <person name="Seto Y."/>
            <person name="Wang Y."/>
            <person name="Wakatake T."/>
            <person name="Sakakibara H."/>
            <person name="Demura T."/>
            <person name="Yamaguchi S."/>
            <person name="Yoneyama K."/>
            <person name="Manabe R.I."/>
            <person name="Nelson D.C."/>
            <person name="Schulman A.H."/>
            <person name="Timko M.P."/>
            <person name="dePamphilis C.W."/>
            <person name="Choi D."/>
            <person name="Shirasu K."/>
        </authorList>
    </citation>
    <scope>NUCLEOTIDE SEQUENCE [LARGE SCALE GENOMIC DNA]</scope>
    <source>
        <strain evidence="7">cv. UVA1</strain>
    </source>
</reference>
<keyword evidence="7" id="KW-1185">Reference proteome</keyword>
<dbReference type="Proteomes" id="UP000325081">
    <property type="component" value="Unassembled WGS sequence"/>
</dbReference>
<keyword evidence="6" id="KW-0645">Protease</keyword>
<accession>A0A5A7PRP9</accession>
<comment type="caution">
    <text evidence="6">The sequence shown here is derived from an EMBL/GenBank/DDBJ whole genome shotgun (WGS) entry which is preliminary data.</text>
</comment>
<dbReference type="GO" id="GO:0008233">
    <property type="term" value="F:peptidase activity"/>
    <property type="evidence" value="ECO:0007669"/>
    <property type="project" value="UniProtKB-KW"/>
</dbReference>
<keyword evidence="2 3" id="KW-0677">Repeat</keyword>
<evidence type="ECO:0000313" key="7">
    <source>
        <dbReference type="Proteomes" id="UP000325081"/>
    </source>
</evidence>
<evidence type="ECO:0000256" key="3">
    <source>
        <dbReference type="PROSITE-ProRule" id="PRU01251"/>
    </source>
</evidence>
<dbReference type="GO" id="GO:0006508">
    <property type="term" value="P:proteolysis"/>
    <property type="evidence" value="ECO:0007669"/>
    <property type="project" value="UniProtKB-KW"/>
</dbReference>
<name>A0A5A7PRP9_STRAF</name>
<dbReference type="PANTHER" id="PTHR43572:SF38">
    <property type="entry name" value="PROTEIN SMAX1-LIKE 6"/>
    <property type="match status" value="1"/>
</dbReference>
<protein>
    <submittedName>
        <fullName evidence="6">ATP-dependent Clp protease ClpB family protein</fullName>
    </submittedName>
</protein>
<dbReference type="InterPro" id="IPR051650">
    <property type="entry name" value="SL_signaling_regulator"/>
</dbReference>
<dbReference type="PANTHER" id="PTHR43572">
    <property type="entry name" value="CHAPERONE PROTEIN CLPD, CHLOROPLASTIC"/>
    <property type="match status" value="1"/>
</dbReference>
<dbReference type="InterPro" id="IPR004176">
    <property type="entry name" value="Clp_R_N"/>
</dbReference>
<dbReference type="SUPFAM" id="SSF52540">
    <property type="entry name" value="P-loop containing nucleoside triphosphate hydrolases"/>
    <property type="match status" value="1"/>
</dbReference>